<keyword evidence="3" id="KW-1185">Reference proteome</keyword>
<dbReference type="Proteomes" id="UP001276659">
    <property type="component" value="Unassembled WGS sequence"/>
</dbReference>
<organism evidence="2 3">
    <name type="scientific">Lepraria neglecta</name>
    <dbReference type="NCBI Taxonomy" id="209136"/>
    <lineage>
        <taxon>Eukaryota</taxon>
        <taxon>Fungi</taxon>
        <taxon>Dikarya</taxon>
        <taxon>Ascomycota</taxon>
        <taxon>Pezizomycotina</taxon>
        <taxon>Lecanoromycetes</taxon>
        <taxon>OSLEUM clade</taxon>
        <taxon>Lecanoromycetidae</taxon>
        <taxon>Lecanorales</taxon>
        <taxon>Lecanorineae</taxon>
        <taxon>Stereocaulaceae</taxon>
        <taxon>Lepraria</taxon>
    </lineage>
</organism>
<evidence type="ECO:0000313" key="2">
    <source>
        <dbReference type="EMBL" id="KAK3177924.1"/>
    </source>
</evidence>
<feature type="region of interest" description="Disordered" evidence="1">
    <location>
        <begin position="1"/>
        <end position="36"/>
    </location>
</feature>
<dbReference type="EMBL" id="JASNWA010000003">
    <property type="protein sequence ID" value="KAK3177924.1"/>
    <property type="molecule type" value="Genomic_DNA"/>
</dbReference>
<accession>A0AAE0DP40</accession>
<reference evidence="2" key="1">
    <citation type="submission" date="2022-11" db="EMBL/GenBank/DDBJ databases">
        <title>Chromosomal genome sequence assembly and mating type (MAT) locus characterization of the leprose asexual lichenized fungus Lepraria neglecta (Nyl.) Erichsen.</title>
        <authorList>
            <person name="Allen J.L."/>
            <person name="Pfeffer B."/>
        </authorList>
    </citation>
    <scope>NUCLEOTIDE SEQUENCE</scope>
    <source>
        <strain evidence="2">Allen 5258</strain>
    </source>
</reference>
<feature type="region of interest" description="Disordered" evidence="1">
    <location>
        <begin position="181"/>
        <end position="206"/>
    </location>
</feature>
<gene>
    <name evidence="2" type="ORF">OEA41_000056</name>
</gene>
<dbReference type="AlphaFoldDB" id="A0AAE0DP40"/>
<evidence type="ECO:0000256" key="1">
    <source>
        <dbReference type="SAM" id="MobiDB-lite"/>
    </source>
</evidence>
<proteinExistence type="predicted"/>
<comment type="caution">
    <text evidence="2">The sequence shown here is derived from an EMBL/GenBank/DDBJ whole genome shotgun (WGS) entry which is preliminary data.</text>
</comment>
<protein>
    <submittedName>
        <fullName evidence="2">Uncharacterized protein</fullName>
    </submittedName>
</protein>
<sequence length="248" mass="26260">MPTESGLNATEPTTIFQPLQKSSTSPNGPTSSDSTLSSRDITNKIFLTATTGSMVTADGLTVYTVAVDPTTLVPFFQEAEAYGINTFNTGTLQGNESNHDHFRLTSRGLTLVAISYGVAGSGSEPFNWGNFSLIAGFLGNLTSQYPDNSLTWNGYVEMDDHTRSIDFFVTPSFGDLLATNTTQPSGTESAVAAPSPTLSSQPGGRRLAKRVPTINLGTDGIRITIRTAATKVMTGILADLVTNAYTTL</sequence>
<name>A0AAE0DP40_9LECA</name>
<evidence type="ECO:0000313" key="3">
    <source>
        <dbReference type="Proteomes" id="UP001276659"/>
    </source>
</evidence>